<accession>A0A1M6LW33</accession>
<dbReference type="GO" id="GO:0000166">
    <property type="term" value="F:nucleotide binding"/>
    <property type="evidence" value="ECO:0007669"/>
    <property type="project" value="InterPro"/>
</dbReference>
<dbReference type="PANTHER" id="PTHR43818:SF5">
    <property type="entry name" value="OXIDOREDUCTASE FAMILY PROTEIN"/>
    <property type="match status" value="1"/>
</dbReference>
<dbReference type="InterPro" id="IPR055170">
    <property type="entry name" value="GFO_IDH_MocA-like_dom"/>
</dbReference>
<dbReference type="PANTHER" id="PTHR43818">
    <property type="entry name" value="BCDNA.GH03377"/>
    <property type="match status" value="1"/>
</dbReference>
<dbReference type="SUPFAM" id="SSF51735">
    <property type="entry name" value="NAD(P)-binding Rossmann-fold domains"/>
    <property type="match status" value="1"/>
</dbReference>
<dbReference type="Pfam" id="PF01408">
    <property type="entry name" value="GFO_IDH_MocA"/>
    <property type="match status" value="1"/>
</dbReference>
<evidence type="ECO:0000313" key="4">
    <source>
        <dbReference type="Proteomes" id="UP000184510"/>
    </source>
</evidence>
<dbReference type="InterPro" id="IPR050463">
    <property type="entry name" value="Gfo/Idh/MocA_oxidrdct_glycsds"/>
</dbReference>
<proteinExistence type="predicted"/>
<protein>
    <submittedName>
        <fullName evidence="3">Predicted dehydrogenase</fullName>
    </submittedName>
</protein>
<dbReference type="STRING" id="1123071.SAMN02745181_2521"/>
<dbReference type="OrthoDB" id="183659at2"/>
<dbReference type="Gene3D" id="3.30.360.10">
    <property type="entry name" value="Dihydrodipicolinate Reductase, domain 2"/>
    <property type="match status" value="1"/>
</dbReference>
<dbReference type="RefSeq" id="WP_143184103.1">
    <property type="nucleotide sequence ID" value="NZ_FQYR01000004.1"/>
</dbReference>
<keyword evidence="4" id="KW-1185">Reference proteome</keyword>
<feature type="domain" description="Gfo/Idh/MocA-like oxidoreductase N-terminal" evidence="1">
    <location>
        <begin position="35"/>
        <end position="162"/>
    </location>
</feature>
<dbReference type="EMBL" id="FQYR01000004">
    <property type="protein sequence ID" value="SHJ75365.1"/>
    <property type="molecule type" value="Genomic_DNA"/>
</dbReference>
<sequence>MDRRQFSGITAAVGAGVMAAPSILRGQGANNKELKIGLIGCGGRGTGAATQALSADKNVKLWAMADVFEGQLTGSLGRLSGFGAKVDVPKERQFVGLDAFQKLIESGVDVVLLGTPPGFRPQHLRAAIEAGKHVFAEKPMAVDMAGVRSVLESAELAKKKNVSIQHGYCWRFAPQVRDMYTRIHDGEFGRVTSVYGTYLASPPKVIMPPSARKAEWSDVEWQLHNWINFDHFSGGPLLEQAVHTVDKVAWAMNDAAPIAAVATGGLTRDQDGGNIYDHYSVAYEYADGVFCHVGQRQFRGAHNETIDRVFCEKANVTGPGRPSAFDPSGKRIWMSKVKGQNMYQVCHNEFFAAIREGKIINTGEYMANSTALGLLGREAAHSGKRLTWEQLWKSEQDLAPDDLKMGDSFTPAPIPQPGKYKFV</sequence>
<evidence type="ECO:0000259" key="1">
    <source>
        <dbReference type="Pfam" id="PF01408"/>
    </source>
</evidence>
<dbReference type="Gene3D" id="3.40.50.720">
    <property type="entry name" value="NAD(P)-binding Rossmann-like Domain"/>
    <property type="match status" value="1"/>
</dbReference>
<evidence type="ECO:0000259" key="2">
    <source>
        <dbReference type="Pfam" id="PF22725"/>
    </source>
</evidence>
<dbReference type="Proteomes" id="UP000184510">
    <property type="component" value="Unassembled WGS sequence"/>
</dbReference>
<dbReference type="AlphaFoldDB" id="A0A1M6LW33"/>
<dbReference type="Pfam" id="PF22725">
    <property type="entry name" value="GFO_IDH_MocA_C3"/>
    <property type="match status" value="1"/>
</dbReference>
<organism evidence="3 4">
    <name type="scientific">Rubritalea squalenifaciens DSM 18772</name>
    <dbReference type="NCBI Taxonomy" id="1123071"/>
    <lineage>
        <taxon>Bacteria</taxon>
        <taxon>Pseudomonadati</taxon>
        <taxon>Verrucomicrobiota</taxon>
        <taxon>Verrucomicrobiia</taxon>
        <taxon>Verrucomicrobiales</taxon>
        <taxon>Rubritaleaceae</taxon>
        <taxon>Rubritalea</taxon>
    </lineage>
</organism>
<dbReference type="InParanoid" id="A0A1M6LW33"/>
<name>A0A1M6LW33_9BACT</name>
<dbReference type="SUPFAM" id="SSF55347">
    <property type="entry name" value="Glyceraldehyde-3-phosphate dehydrogenase-like, C-terminal domain"/>
    <property type="match status" value="1"/>
</dbReference>
<evidence type="ECO:0000313" key="3">
    <source>
        <dbReference type="EMBL" id="SHJ75365.1"/>
    </source>
</evidence>
<feature type="domain" description="GFO/IDH/MocA-like oxidoreductase" evidence="2">
    <location>
        <begin position="177"/>
        <end position="314"/>
    </location>
</feature>
<dbReference type="InterPro" id="IPR036291">
    <property type="entry name" value="NAD(P)-bd_dom_sf"/>
</dbReference>
<dbReference type="InterPro" id="IPR000683">
    <property type="entry name" value="Gfo/Idh/MocA-like_OxRdtase_N"/>
</dbReference>
<gene>
    <name evidence="3" type="ORF">SAMN02745181_2521</name>
</gene>
<reference evidence="3 4" key="1">
    <citation type="submission" date="2016-11" db="EMBL/GenBank/DDBJ databases">
        <authorList>
            <person name="Jaros S."/>
            <person name="Januszkiewicz K."/>
            <person name="Wedrychowicz H."/>
        </authorList>
    </citation>
    <scope>NUCLEOTIDE SEQUENCE [LARGE SCALE GENOMIC DNA]</scope>
    <source>
        <strain evidence="3 4">DSM 18772</strain>
    </source>
</reference>